<dbReference type="InterPro" id="IPR003594">
    <property type="entry name" value="HATPase_dom"/>
</dbReference>
<dbReference type="SUPFAM" id="SSF55874">
    <property type="entry name" value="ATPase domain of HSP90 chaperone/DNA topoisomerase II/histidine kinase"/>
    <property type="match status" value="1"/>
</dbReference>
<dbReference type="InterPro" id="IPR003661">
    <property type="entry name" value="HisK_dim/P_dom"/>
</dbReference>
<evidence type="ECO:0000256" key="9">
    <source>
        <dbReference type="SAM" id="Phobius"/>
    </source>
</evidence>
<dbReference type="PANTHER" id="PTHR43065:SF46">
    <property type="entry name" value="C4-DICARBOXYLATE TRANSPORT SENSOR PROTEIN DCTB"/>
    <property type="match status" value="1"/>
</dbReference>
<dbReference type="PROSITE" id="PS50885">
    <property type="entry name" value="HAMP"/>
    <property type="match status" value="1"/>
</dbReference>
<dbReference type="Pfam" id="PF00512">
    <property type="entry name" value="HisKA"/>
    <property type="match status" value="1"/>
</dbReference>
<dbReference type="Gene3D" id="3.30.565.10">
    <property type="entry name" value="Histidine kinase-like ATPase, C-terminal domain"/>
    <property type="match status" value="1"/>
</dbReference>
<keyword evidence="6" id="KW-0418">Kinase</keyword>
<proteinExistence type="predicted"/>
<dbReference type="GO" id="GO:0005524">
    <property type="term" value="F:ATP binding"/>
    <property type="evidence" value="ECO:0007669"/>
    <property type="project" value="UniProtKB-KW"/>
</dbReference>
<evidence type="ECO:0000256" key="6">
    <source>
        <dbReference type="ARBA" id="ARBA00022777"/>
    </source>
</evidence>
<dbReference type="GO" id="GO:0000155">
    <property type="term" value="F:phosphorelay sensor kinase activity"/>
    <property type="evidence" value="ECO:0007669"/>
    <property type="project" value="InterPro"/>
</dbReference>
<gene>
    <name evidence="12" type="ORF">MNBD_DELTA03-344</name>
</gene>
<reference evidence="12" key="1">
    <citation type="submission" date="2018-06" db="EMBL/GenBank/DDBJ databases">
        <authorList>
            <person name="Zhirakovskaya E."/>
        </authorList>
    </citation>
    <scope>NUCLEOTIDE SEQUENCE</scope>
</reference>
<dbReference type="EC" id="2.7.13.3" evidence="2"/>
<dbReference type="SMART" id="SM00387">
    <property type="entry name" value="HATPase_c"/>
    <property type="match status" value="1"/>
</dbReference>
<feature type="domain" description="Histidine kinase" evidence="10">
    <location>
        <begin position="254"/>
        <end position="466"/>
    </location>
</feature>
<evidence type="ECO:0000256" key="4">
    <source>
        <dbReference type="ARBA" id="ARBA00022679"/>
    </source>
</evidence>
<dbReference type="InterPro" id="IPR005467">
    <property type="entry name" value="His_kinase_dom"/>
</dbReference>
<evidence type="ECO:0000256" key="7">
    <source>
        <dbReference type="ARBA" id="ARBA00022840"/>
    </source>
</evidence>
<feature type="domain" description="HAMP" evidence="11">
    <location>
        <begin position="184"/>
        <end position="237"/>
    </location>
</feature>
<keyword evidence="9" id="KW-0812">Transmembrane</keyword>
<evidence type="ECO:0000256" key="8">
    <source>
        <dbReference type="ARBA" id="ARBA00023012"/>
    </source>
</evidence>
<keyword evidence="9" id="KW-1133">Transmembrane helix</keyword>
<keyword evidence="7" id="KW-0067">ATP-binding</keyword>
<feature type="transmembrane region" description="Helical" evidence="9">
    <location>
        <begin position="12"/>
        <end position="32"/>
    </location>
</feature>
<dbReference type="InterPro" id="IPR003660">
    <property type="entry name" value="HAMP_dom"/>
</dbReference>
<dbReference type="PANTHER" id="PTHR43065">
    <property type="entry name" value="SENSOR HISTIDINE KINASE"/>
    <property type="match status" value="1"/>
</dbReference>
<name>A0A3B0VTM8_9ZZZZ</name>
<dbReference type="CDD" id="cd00082">
    <property type="entry name" value="HisKA"/>
    <property type="match status" value="1"/>
</dbReference>
<evidence type="ECO:0000259" key="11">
    <source>
        <dbReference type="PROSITE" id="PS50885"/>
    </source>
</evidence>
<evidence type="ECO:0000313" key="12">
    <source>
        <dbReference type="EMBL" id="VAW35626.1"/>
    </source>
</evidence>
<evidence type="ECO:0000256" key="1">
    <source>
        <dbReference type="ARBA" id="ARBA00000085"/>
    </source>
</evidence>
<dbReference type="Gene3D" id="6.10.340.10">
    <property type="match status" value="1"/>
</dbReference>
<evidence type="ECO:0000256" key="2">
    <source>
        <dbReference type="ARBA" id="ARBA00012438"/>
    </source>
</evidence>
<dbReference type="InterPro" id="IPR036890">
    <property type="entry name" value="HATPase_C_sf"/>
</dbReference>
<dbReference type="SMART" id="SM00388">
    <property type="entry name" value="HisKA"/>
    <property type="match status" value="1"/>
</dbReference>
<dbReference type="InterPro" id="IPR036097">
    <property type="entry name" value="HisK_dim/P_sf"/>
</dbReference>
<dbReference type="PROSITE" id="PS50109">
    <property type="entry name" value="HIS_KIN"/>
    <property type="match status" value="1"/>
</dbReference>
<accession>A0A3B0VTM8</accession>
<keyword evidence="9" id="KW-0472">Membrane</keyword>
<protein>
    <recommendedName>
        <fullName evidence="2">histidine kinase</fullName>
        <ecNumber evidence="2">2.7.13.3</ecNumber>
    </recommendedName>
</protein>
<dbReference type="InterPro" id="IPR004358">
    <property type="entry name" value="Sig_transdc_His_kin-like_C"/>
</dbReference>
<keyword evidence="3" id="KW-0597">Phosphoprotein</keyword>
<dbReference type="AlphaFoldDB" id="A0A3B0VTM8"/>
<sequence>MPKSRHTIRYRLLRLYCLSFAIISLMIIAYSWQMLSFEKKMTNLENVHALFDNVLEMRRYEKNFLLHAGDSNLTKIILYLKKVEGNVNESGASISQIAGQAGLQHFREALQSYKAIFQHSSPTTPVNPGQVRLLGKILANFTEQLLSLQHPRIRHELKLIFYSYIIVTGLFFLVILPLFMIRVKNILQRISFLQKAIHDLANDNFTPIPDSKGENDEVSELLLAFNKMAEELNTKQNQLIRSRKLAAIGTFSSGVAHELNNPLNNISLSADTLLEEYHTLSVEESKEILTDIMIQTERAGKIVKNLLDFSRDKAPETATLNIREVINPTIDLIANQLKINSIWVENYIPADLPAISGDLQQLQQVFLNLFLNSIQVMPDGGLIHLKAEEEPKGYIRVNVGDTGSGIAPEHIEHIFAPFYTTKEVGKGTGLGLSIVYGIIKKHGGYIKVKSKINVGTTFSVYLPLAAADQRKPRI</sequence>
<dbReference type="CDD" id="cd06225">
    <property type="entry name" value="HAMP"/>
    <property type="match status" value="1"/>
</dbReference>
<dbReference type="EMBL" id="UOEX01000136">
    <property type="protein sequence ID" value="VAW35626.1"/>
    <property type="molecule type" value="Genomic_DNA"/>
</dbReference>
<dbReference type="Pfam" id="PF02518">
    <property type="entry name" value="HATPase_c"/>
    <property type="match status" value="1"/>
</dbReference>
<dbReference type="SUPFAM" id="SSF158472">
    <property type="entry name" value="HAMP domain-like"/>
    <property type="match status" value="1"/>
</dbReference>
<comment type="catalytic activity">
    <reaction evidence="1">
        <text>ATP + protein L-histidine = ADP + protein N-phospho-L-histidine.</text>
        <dbReference type="EC" id="2.7.13.3"/>
    </reaction>
</comment>
<dbReference type="GO" id="GO:0016020">
    <property type="term" value="C:membrane"/>
    <property type="evidence" value="ECO:0007669"/>
    <property type="project" value="InterPro"/>
</dbReference>
<dbReference type="SMART" id="SM00304">
    <property type="entry name" value="HAMP"/>
    <property type="match status" value="1"/>
</dbReference>
<keyword evidence="4" id="KW-0808">Transferase</keyword>
<evidence type="ECO:0000256" key="3">
    <source>
        <dbReference type="ARBA" id="ARBA00022553"/>
    </source>
</evidence>
<dbReference type="Gene3D" id="1.10.287.130">
    <property type="match status" value="1"/>
</dbReference>
<keyword evidence="8" id="KW-0902">Two-component regulatory system</keyword>
<dbReference type="PRINTS" id="PR00344">
    <property type="entry name" value="BCTRLSENSOR"/>
</dbReference>
<feature type="transmembrane region" description="Helical" evidence="9">
    <location>
        <begin position="159"/>
        <end position="181"/>
    </location>
</feature>
<evidence type="ECO:0000256" key="5">
    <source>
        <dbReference type="ARBA" id="ARBA00022741"/>
    </source>
</evidence>
<evidence type="ECO:0000259" key="10">
    <source>
        <dbReference type="PROSITE" id="PS50109"/>
    </source>
</evidence>
<dbReference type="SUPFAM" id="SSF47384">
    <property type="entry name" value="Homodimeric domain of signal transducing histidine kinase"/>
    <property type="match status" value="1"/>
</dbReference>
<keyword evidence="5" id="KW-0547">Nucleotide-binding</keyword>
<organism evidence="12">
    <name type="scientific">hydrothermal vent metagenome</name>
    <dbReference type="NCBI Taxonomy" id="652676"/>
    <lineage>
        <taxon>unclassified sequences</taxon>
        <taxon>metagenomes</taxon>
        <taxon>ecological metagenomes</taxon>
    </lineage>
</organism>